<evidence type="ECO:0000313" key="5">
    <source>
        <dbReference type="EMBL" id="AZR07637.1"/>
    </source>
</evidence>
<dbReference type="InterPro" id="IPR023932">
    <property type="entry name" value="CE1759_FMN_reduct"/>
</dbReference>
<accession>A0A3Q9GNQ1</accession>
<keyword evidence="1" id="KW-0285">Flavoprotein</keyword>
<sequence>MRVVVVSASLSESSTTNQLGRAMADACVAECGGEVQVISLREFAHAITDNMLTGFPSPALEAAFEQVKAADAVIAVTPTYNASYSGLFKSFFDVLPEDYLKDKPVAIGATGGTPRHSLVTEHALRPMLTYLHAHAVPTAIYVATEDFGAHASDSTGADGANLARRIRRAARELAALHQMSDPAAGVQEPERGVAFDDVAQAKAIFEDFTPMSDLLG</sequence>
<reference evidence="5 6" key="1">
    <citation type="submission" date="2018-11" db="EMBL/GenBank/DDBJ databases">
        <title>Multidrug-resistant genes are associated with an 42-kb island TGI1 carrying a complex class 1 integron in a Trueperella pyogenes.</title>
        <authorList>
            <person name="Dong W."/>
        </authorList>
    </citation>
    <scope>NUCLEOTIDE SEQUENCE [LARGE SCALE GENOMIC DNA]</scope>
    <source>
        <strain evidence="5 6">TP4</strain>
    </source>
</reference>
<name>A0A3Q9GNQ1_9ACTO</name>
<dbReference type="AlphaFoldDB" id="A0A3Q9GNQ1"/>
<feature type="domain" description="NADPH-dependent FMN reductase-like" evidence="4">
    <location>
        <begin position="1"/>
        <end position="143"/>
    </location>
</feature>
<keyword evidence="3" id="KW-0560">Oxidoreductase</keyword>
<evidence type="ECO:0000256" key="3">
    <source>
        <dbReference type="ARBA" id="ARBA00023002"/>
    </source>
</evidence>
<evidence type="ECO:0000256" key="1">
    <source>
        <dbReference type="ARBA" id="ARBA00022630"/>
    </source>
</evidence>
<organism evidence="5 6">
    <name type="scientific">Trueperella pyogenes</name>
    <dbReference type="NCBI Taxonomy" id="1661"/>
    <lineage>
        <taxon>Bacteria</taxon>
        <taxon>Bacillati</taxon>
        <taxon>Actinomycetota</taxon>
        <taxon>Actinomycetes</taxon>
        <taxon>Actinomycetales</taxon>
        <taxon>Actinomycetaceae</taxon>
        <taxon>Trueperella</taxon>
    </lineage>
</organism>
<dbReference type="NCBIfam" id="TIGR04037">
    <property type="entry name" value="LLM_duo_CE1759"/>
    <property type="match status" value="1"/>
</dbReference>
<evidence type="ECO:0000259" key="4">
    <source>
        <dbReference type="Pfam" id="PF03358"/>
    </source>
</evidence>
<evidence type="ECO:0000313" key="6">
    <source>
        <dbReference type="Proteomes" id="UP000275951"/>
    </source>
</evidence>
<dbReference type="PANTHER" id="PTHR43408:SF2">
    <property type="entry name" value="FMN REDUCTASE (NADPH)"/>
    <property type="match status" value="1"/>
</dbReference>
<dbReference type="Proteomes" id="UP000275951">
    <property type="component" value="Chromosome"/>
</dbReference>
<dbReference type="Pfam" id="PF03358">
    <property type="entry name" value="FMN_red"/>
    <property type="match status" value="1"/>
</dbReference>
<dbReference type="PANTHER" id="PTHR43408">
    <property type="entry name" value="FMN REDUCTASE (NADPH)"/>
    <property type="match status" value="1"/>
</dbReference>
<dbReference type="GO" id="GO:0016491">
    <property type="term" value="F:oxidoreductase activity"/>
    <property type="evidence" value="ECO:0007669"/>
    <property type="project" value="UniProtKB-KW"/>
</dbReference>
<gene>
    <name evidence="5" type="ORF">EBQ10_10295</name>
</gene>
<dbReference type="InterPro" id="IPR029039">
    <property type="entry name" value="Flavoprotein-like_sf"/>
</dbReference>
<keyword evidence="2" id="KW-0288">FMN</keyword>
<proteinExistence type="predicted"/>
<dbReference type="RefSeq" id="WP_126920424.1">
    <property type="nucleotide sequence ID" value="NZ_CP033905.1"/>
</dbReference>
<dbReference type="InterPro" id="IPR005025">
    <property type="entry name" value="FMN_Rdtase-like_dom"/>
</dbReference>
<dbReference type="EMBL" id="CP033905">
    <property type="protein sequence ID" value="AZR07637.1"/>
    <property type="molecule type" value="Genomic_DNA"/>
</dbReference>
<dbReference type="Gene3D" id="3.40.50.360">
    <property type="match status" value="1"/>
</dbReference>
<dbReference type="InterPro" id="IPR051814">
    <property type="entry name" value="NAD(P)H-dep_FMN_reductase"/>
</dbReference>
<protein>
    <submittedName>
        <fullName evidence="5">NADPH-dependent FMN reductase</fullName>
    </submittedName>
</protein>
<dbReference type="SUPFAM" id="SSF52218">
    <property type="entry name" value="Flavoproteins"/>
    <property type="match status" value="1"/>
</dbReference>
<evidence type="ECO:0000256" key="2">
    <source>
        <dbReference type="ARBA" id="ARBA00022643"/>
    </source>
</evidence>